<dbReference type="Pfam" id="PF17285">
    <property type="entry name" value="PRMT5_TIM"/>
    <property type="match status" value="1"/>
</dbReference>
<comment type="caution">
    <text evidence="3">The sequence shown here is derived from an EMBL/GenBank/DDBJ whole genome shotgun (WGS) entry which is preliminary data.</text>
</comment>
<dbReference type="EMBL" id="JASCZI010062201">
    <property type="protein sequence ID" value="MED6140205.1"/>
    <property type="molecule type" value="Genomic_DNA"/>
</dbReference>
<keyword evidence="3" id="KW-0808">Transferase</keyword>
<reference evidence="3 4" key="1">
    <citation type="journal article" date="2023" name="Plants (Basel)">
        <title>Bridging the Gap: Combining Genomics and Transcriptomics Approaches to Understand Stylosanthes scabra, an Orphan Legume from the Brazilian Caatinga.</title>
        <authorList>
            <person name="Ferreira-Neto J.R.C."/>
            <person name="da Silva M.D."/>
            <person name="Binneck E."/>
            <person name="de Melo N.F."/>
            <person name="da Silva R.H."/>
            <person name="de Melo A.L.T.M."/>
            <person name="Pandolfi V."/>
            <person name="Bustamante F.O."/>
            <person name="Brasileiro-Vidal A.C."/>
            <person name="Benko-Iseppon A.M."/>
        </authorList>
    </citation>
    <scope>NUCLEOTIDE SEQUENCE [LARGE SCALE GENOMIC DNA]</scope>
    <source>
        <tissue evidence="3">Leaves</tissue>
    </source>
</reference>
<keyword evidence="4" id="KW-1185">Reference proteome</keyword>
<organism evidence="3 4">
    <name type="scientific">Stylosanthes scabra</name>
    <dbReference type="NCBI Taxonomy" id="79078"/>
    <lineage>
        <taxon>Eukaryota</taxon>
        <taxon>Viridiplantae</taxon>
        <taxon>Streptophyta</taxon>
        <taxon>Embryophyta</taxon>
        <taxon>Tracheophyta</taxon>
        <taxon>Spermatophyta</taxon>
        <taxon>Magnoliopsida</taxon>
        <taxon>eudicotyledons</taxon>
        <taxon>Gunneridae</taxon>
        <taxon>Pentapetalae</taxon>
        <taxon>rosids</taxon>
        <taxon>fabids</taxon>
        <taxon>Fabales</taxon>
        <taxon>Fabaceae</taxon>
        <taxon>Papilionoideae</taxon>
        <taxon>50 kb inversion clade</taxon>
        <taxon>dalbergioids sensu lato</taxon>
        <taxon>Dalbergieae</taxon>
        <taxon>Pterocarpus clade</taxon>
        <taxon>Stylosanthes</taxon>
    </lineage>
</organism>
<feature type="domain" description="PRMT5 TIM barrel" evidence="2">
    <location>
        <begin position="46"/>
        <end position="165"/>
    </location>
</feature>
<dbReference type="InterPro" id="IPR025799">
    <property type="entry name" value="Arg_MeTrfase"/>
</dbReference>
<dbReference type="Proteomes" id="UP001341840">
    <property type="component" value="Unassembled WGS sequence"/>
</dbReference>
<dbReference type="GO" id="GO:0032259">
    <property type="term" value="P:methylation"/>
    <property type="evidence" value="ECO:0007669"/>
    <property type="project" value="UniProtKB-KW"/>
</dbReference>
<sequence length="176" mass="19364">SPSSPPVPVTELLKLFEEEEPVLHLRRLLKEAIADERFKLDPTYRPSLVQKDSAGSGALPCAGSDLVMSPSQWSSHVVGKISSWIDLDSEDETIRMDSETTLKQEIAWASHLSLQACLLPAPKGTSCANYARCVNQILQGLSNMQLWLRIPLVKPDVDSANEKNDALSVKPITTRS</sequence>
<gene>
    <name evidence="3" type="primary">PRMT5_6</name>
    <name evidence="3" type="ORF">PIB30_090953</name>
</gene>
<keyword evidence="1" id="KW-0949">S-adenosyl-L-methionine</keyword>
<dbReference type="Gene3D" id="3.20.20.150">
    <property type="entry name" value="Divalent-metal-dependent TIM barrel enzymes"/>
    <property type="match status" value="1"/>
</dbReference>
<dbReference type="PANTHER" id="PTHR10738">
    <property type="entry name" value="PROTEIN ARGININE N-METHYLTRANSFERASE 5"/>
    <property type="match status" value="1"/>
</dbReference>
<dbReference type="GO" id="GO:0035243">
    <property type="term" value="F:protein-arginine omega-N symmetric methyltransferase activity"/>
    <property type="evidence" value="ECO:0007669"/>
    <property type="project" value="UniProtKB-EC"/>
</dbReference>
<dbReference type="InterPro" id="IPR035247">
    <property type="entry name" value="PRMT5_TIM"/>
</dbReference>
<protein>
    <submittedName>
        <fullName evidence="3">Protein arginine N-methyltransferase 5</fullName>
        <ecNumber evidence="3">2.1.1.320</ecNumber>
    </submittedName>
</protein>
<evidence type="ECO:0000313" key="4">
    <source>
        <dbReference type="Proteomes" id="UP001341840"/>
    </source>
</evidence>
<dbReference type="EC" id="2.1.1.320" evidence="3"/>
<keyword evidence="3" id="KW-0489">Methyltransferase</keyword>
<feature type="non-terminal residue" evidence="3">
    <location>
        <position position="1"/>
    </location>
</feature>
<accession>A0ABU6SV49</accession>
<name>A0ABU6SV49_9FABA</name>
<evidence type="ECO:0000256" key="1">
    <source>
        <dbReference type="ARBA" id="ARBA00022691"/>
    </source>
</evidence>
<dbReference type="PANTHER" id="PTHR10738:SF0">
    <property type="entry name" value="PROTEIN ARGININE N-METHYLTRANSFERASE 5"/>
    <property type="match status" value="1"/>
</dbReference>
<evidence type="ECO:0000259" key="2">
    <source>
        <dbReference type="Pfam" id="PF17285"/>
    </source>
</evidence>
<evidence type="ECO:0000313" key="3">
    <source>
        <dbReference type="EMBL" id="MED6140205.1"/>
    </source>
</evidence>
<proteinExistence type="predicted"/>